<dbReference type="InterPro" id="IPR041657">
    <property type="entry name" value="HTH_17"/>
</dbReference>
<dbReference type="InterPro" id="IPR009061">
    <property type="entry name" value="DNA-bd_dom_put_sf"/>
</dbReference>
<dbReference type="InterPro" id="IPR010093">
    <property type="entry name" value="SinI_DNA-bd"/>
</dbReference>
<evidence type="ECO:0000313" key="2">
    <source>
        <dbReference type="EMBL" id="GIM44454.1"/>
    </source>
</evidence>
<dbReference type="EMBL" id="BOQE01000001">
    <property type="protein sequence ID" value="GIM44454.1"/>
    <property type="molecule type" value="Genomic_DNA"/>
</dbReference>
<sequence length="64" mass="7826">MTRVTMTVQEVAQYIGVCEDTIYNMVREKKIPHMRARRRIFFRKDSIDAWMEQQEKQAMIRITF</sequence>
<dbReference type="NCBIfam" id="TIGR01764">
    <property type="entry name" value="excise"/>
    <property type="match status" value="1"/>
</dbReference>
<evidence type="ECO:0000313" key="3">
    <source>
        <dbReference type="Proteomes" id="UP001057291"/>
    </source>
</evidence>
<accession>A0AAV4L9M0</accession>
<dbReference type="Proteomes" id="UP001057291">
    <property type="component" value="Unassembled WGS sequence"/>
</dbReference>
<dbReference type="Pfam" id="PF12728">
    <property type="entry name" value="HTH_17"/>
    <property type="match status" value="1"/>
</dbReference>
<evidence type="ECO:0000259" key="1">
    <source>
        <dbReference type="Pfam" id="PF12728"/>
    </source>
</evidence>
<dbReference type="SUPFAM" id="SSF46955">
    <property type="entry name" value="Putative DNA-binding domain"/>
    <property type="match status" value="1"/>
</dbReference>
<comment type="caution">
    <text evidence="2">The sequence shown here is derived from an EMBL/GenBank/DDBJ whole genome shotgun (WGS) entry which is preliminary data.</text>
</comment>
<gene>
    <name evidence="2" type="ORF">DNHGIG_00030</name>
</gene>
<feature type="domain" description="Helix-turn-helix" evidence="1">
    <location>
        <begin position="6"/>
        <end position="54"/>
    </location>
</feature>
<name>A0AAV4L9M0_9BACL</name>
<keyword evidence="3" id="KW-1185">Reference proteome</keyword>
<protein>
    <recommendedName>
        <fullName evidence="1">Helix-turn-helix domain-containing protein</fullName>
    </recommendedName>
</protein>
<dbReference type="AlphaFoldDB" id="A0AAV4L9M0"/>
<dbReference type="Gene3D" id="1.10.10.10">
    <property type="entry name" value="Winged helix-like DNA-binding domain superfamily/Winged helix DNA-binding domain"/>
    <property type="match status" value="1"/>
</dbReference>
<dbReference type="GO" id="GO:0003677">
    <property type="term" value="F:DNA binding"/>
    <property type="evidence" value="ECO:0007669"/>
    <property type="project" value="InterPro"/>
</dbReference>
<reference evidence="2" key="1">
    <citation type="journal article" date="2023" name="Int. J. Syst. Evol. Microbiol.">
        <title>Collibacillus ludicampi gen. nov., sp. nov., a new soil bacterium of the family Alicyclobacillaceae.</title>
        <authorList>
            <person name="Jojima T."/>
            <person name="Ioku Y."/>
            <person name="Fukuta Y."/>
            <person name="Shirasaka N."/>
            <person name="Matsumura Y."/>
            <person name="Mori M."/>
        </authorList>
    </citation>
    <scope>NUCLEOTIDE SEQUENCE</scope>
    <source>
        <strain evidence="2">TP075</strain>
    </source>
</reference>
<dbReference type="RefSeq" id="WP_282197733.1">
    <property type="nucleotide sequence ID" value="NZ_BOQE01000001.1"/>
</dbReference>
<organism evidence="2 3">
    <name type="scientific">Collibacillus ludicampi</name>
    <dbReference type="NCBI Taxonomy" id="2771369"/>
    <lineage>
        <taxon>Bacteria</taxon>
        <taxon>Bacillati</taxon>
        <taxon>Bacillota</taxon>
        <taxon>Bacilli</taxon>
        <taxon>Bacillales</taxon>
        <taxon>Alicyclobacillaceae</taxon>
        <taxon>Collibacillus</taxon>
    </lineage>
</organism>
<dbReference type="InterPro" id="IPR036388">
    <property type="entry name" value="WH-like_DNA-bd_sf"/>
</dbReference>
<proteinExistence type="predicted"/>